<accession>A0A5A9X977</accession>
<name>A0A5A9X977_9BACT</name>
<dbReference type="EMBL" id="SRSD01000010">
    <property type="protein sequence ID" value="KAA0888759.1"/>
    <property type="molecule type" value="Genomic_DNA"/>
</dbReference>
<gene>
    <name evidence="1" type="ORF">ET418_15375</name>
</gene>
<organism evidence="1 2">
    <name type="scientific">Oryzomonas rubra</name>
    <dbReference type="NCBI Taxonomy" id="2509454"/>
    <lineage>
        <taxon>Bacteria</taxon>
        <taxon>Pseudomonadati</taxon>
        <taxon>Thermodesulfobacteriota</taxon>
        <taxon>Desulfuromonadia</taxon>
        <taxon>Geobacterales</taxon>
        <taxon>Geobacteraceae</taxon>
        <taxon>Oryzomonas</taxon>
    </lineage>
</organism>
<keyword evidence="2" id="KW-1185">Reference proteome</keyword>
<comment type="caution">
    <text evidence="1">The sequence shown here is derived from an EMBL/GenBank/DDBJ whole genome shotgun (WGS) entry which is preliminary data.</text>
</comment>
<dbReference type="RefSeq" id="WP_149309077.1">
    <property type="nucleotide sequence ID" value="NZ_SRSD01000010.1"/>
</dbReference>
<evidence type="ECO:0000313" key="2">
    <source>
        <dbReference type="Proteomes" id="UP000324298"/>
    </source>
</evidence>
<dbReference type="Proteomes" id="UP000324298">
    <property type="component" value="Unassembled WGS sequence"/>
</dbReference>
<evidence type="ECO:0000313" key="1">
    <source>
        <dbReference type="EMBL" id="KAA0888759.1"/>
    </source>
</evidence>
<reference evidence="1 2" key="1">
    <citation type="submission" date="2019-04" db="EMBL/GenBank/DDBJ databases">
        <title>Geobacter ruber sp. nov., ferric-reducing bacteria isolated from paddy soil.</title>
        <authorList>
            <person name="Xu Z."/>
            <person name="Masuda Y."/>
            <person name="Itoh H."/>
            <person name="Senoo K."/>
        </authorList>
    </citation>
    <scope>NUCLEOTIDE SEQUENCE [LARGE SCALE GENOMIC DNA]</scope>
    <source>
        <strain evidence="1 2">Red88</strain>
    </source>
</reference>
<proteinExistence type="predicted"/>
<sequence length="126" mass="13097">MATKTIEIASIHKGDVNICTKSNEQRTITFEDKGAVGLALVDNDEAEILLEIGLPNYWKPTVNGGSASDSSAASDDSTVKVIATVLIEQINAAETAEAVDVLVGDDTRKTVLAAATARKAALAPAE</sequence>
<dbReference type="AlphaFoldDB" id="A0A5A9X977"/>
<protein>
    <submittedName>
        <fullName evidence="1">Uncharacterized protein</fullName>
    </submittedName>
</protein>